<dbReference type="AlphaFoldDB" id="A0A9D1SQR3"/>
<name>A0A9D1SQR3_9CLOT</name>
<evidence type="ECO:0000313" key="3">
    <source>
        <dbReference type="Proteomes" id="UP000886748"/>
    </source>
</evidence>
<dbReference type="Gene3D" id="3.40.50.300">
    <property type="entry name" value="P-loop containing nucleotide triphosphate hydrolases"/>
    <property type="match status" value="1"/>
</dbReference>
<protein>
    <recommendedName>
        <fullName evidence="1">Phosphoribulokinase/uridine kinase domain-containing protein</fullName>
    </recommendedName>
</protein>
<dbReference type="EMBL" id="DVOD01000030">
    <property type="protein sequence ID" value="HIU92303.1"/>
    <property type="molecule type" value="Genomic_DNA"/>
</dbReference>
<proteinExistence type="predicted"/>
<dbReference type="SUPFAM" id="SSF52540">
    <property type="entry name" value="P-loop containing nucleoside triphosphate hydrolases"/>
    <property type="match status" value="1"/>
</dbReference>
<accession>A0A9D1SQR3</accession>
<dbReference type="PRINTS" id="PR00988">
    <property type="entry name" value="URIDINKINASE"/>
</dbReference>
<evidence type="ECO:0000313" key="2">
    <source>
        <dbReference type="EMBL" id="HIU92303.1"/>
    </source>
</evidence>
<dbReference type="GO" id="GO:0005524">
    <property type="term" value="F:ATP binding"/>
    <property type="evidence" value="ECO:0007669"/>
    <property type="project" value="InterPro"/>
</dbReference>
<dbReference type="Proteomes" id="UP000886748">
    <property type="component" value="Unassembled WGS sequence"/>
</dbReference>
<comment type="caution">
    <text evidence="2">The sequence shown here is derived from an EMBL/GenBank/DDBJ whole genome shotgun (WGS) entry which is preliminary data.</text>
</comment>
<sequence length="285" mass="32376">MQLITEHTNNLIETDQASKFPIVIKIVESVKKILEEDKKQKHPLFINVKESVIFNIARRALNEPGSRFLIGIAGESASGKTTFVQNAIRSCIAEERTDLYTIVCCDDYYYDWSNELKEAGSYEAFFAKGYSFDTPKAINLQLMKEHLISLKNGSAVRSPDYNFTTCESFPHGVLKKPAQIIVNEGLYVLNEGIRDIMDIKVYVFTPFEIIKDRWYRRAESRGKTGLAADMQFENVNTTAQTYIRPAMQCADIVMNGVVSSAYIQEMTEKIFRTMDDIAKGKDVSL</sequence>
<dbReference type="GO" id="GO:0016301">
    <property type="term" value="F:kinase activity"/>
    <property type="evidence" value="ECO:0007669"/>
    <property type="project" value="InterPro"/>
</dbReference>
<reference evidence="2" key="1">
    <citation type="submission" date="2020-10" db="EMBL/GenBank/DDBJ databases">
        <authorList>
            <person name="Gilroy R."/>
        </authorList>
    </citation>
    <scope>NUCLEOTIDE SEQUENCE</scope>
    <source>
        <strain evidence="2">CHK154-7741</strain>
    </source>
</reference>
<gene>
    <name evidence="2" type="ORF">IAD26_04110</name>
</gene>
<dbReference type="Pfam" id="PF00485">
    <property type="entry name" value="PRK"/>
    <property type="match status" value="1"/>
</dbReference>
<dbReference type="InterPro" id="IPR027417">
    <property type="entry name" value="P-loop_NTPase"/>
</dbReference>
<reference evidence="2" key="2">
    <citation type="journal article" date="2021" name="PeerJ">
        <title>Extensive microbial diversity within the chicken gut microbiome revealed by metagenomics and culture.</title>
        <authorList>
            <person name="Gilroy R."/>
            <person name="Ravi A."/>
            <person name="Getino M."/>
            <person name="Pursley I."/>
            <person name="Horton D.L."/>
            <person name="Alikhan N.F."/>
            <person name="Baker D."/>
            <person name="Gharbi K."/>
            <person name="Hall N."/>
            <person name="Watson M."/>
            <person name="Adriaenssens E.M."/>
            <person name="Foster-Nyarko E."/>
            <person name="Jarju S."/>
            <person name="Secka A."/>
            <person name="Antonio M."/>
            <person name="Oren A."/>
            <person name="Chaudhuri R.R."/>
            <person name="La Ragione R."/>
            <person name="Hildebrand F."/>
            <person name="Pallen M.J."/>
        </authorList>
    </citation>
    <scope>NUCLEOTIDE SEQUENCE</scope>
    <source>
        <strain evidence="2">CHK154-7741</strain>
    </source>
</reference>
<evidence type="ECO:0000259" key="1">
    <source>
        <dbReference type="Pfam" id="PF00485"/>
    </source>
</evidence>
<dbReference type="PANTHER" id="PTHR10285">
    <property type="entry name" value="URIDINE KINASE"/>
    <property type="match status" value="1"/>
</dbReference>
<dbReference type="InterPro" id="IPR006083">
    <property type="entry name" value="PRK/URK"/>
</dbReference>
<feature type="domain" description="Phosphoribulokinase/uridine kinase" evidence="1">
    <location>
        <begin position="69"/>
        <end position="257"/>
    </location>
</feature>
<organism evidence="2 3">
    <name type="scientific">Candidatus Limenecus avicola</name>
    <dbReference type="NCBI Taxonomy" id="2840847"/>
    <lineage>
        <taxon>Bacteria</taxon>
        <taxon>Bacillati</taxon>
        <taxon>Bacillota</taxon>
        <taxon>Clostridia</taxon>
        <taxon>Eubacteriales</taxon>
        <taxon>Clostridiaceae</taxon>
        <taxon>Clostridiaceae incertae sedis</taxon>
        <taxon>Candidatus Limenecus</taxon>
    </lineage>
</organism>